<keyword evidence="2" id="KW-0255">Endonuclease</keyword>
<organism evidence="2 3">
    <name type="scientific">Pseudoduganella rivuli</name>
    <dbReference type="NCBI Taxonomy" id="2666085"/>
    <lineage>
        <taxon>Bacteria</taxon>
        <taxon>Pseudomonadati</taxon>
        <taxon>Pseudomonadota</taxon>
        <taxon>Betaproteobacteria</taxon>
        <taxon>Burkholderiales</taxon>
        <taxon>Oxalobacteraceae</taxon>
        <taxon>Telluria group</taxon>
        <taxon>Pseudoduganella</taxon>
    </lineage>
</organism>
<proteinExistence type="predicted"/>
<sequence length="133" mass="15213">MKLTKAQRSTLHAMFGGRCAYCGEPLGERWHADHVLPVERKLQHVRGKGLVPTGELYRPENDTIANLMPACPPCNIDKHMMSLEDWRGKLSRSLDVLARSQPTYRHARRFGLLQETPKLITFYFERVAQPEAA</sequence>
<dbReference type="GO" id="GO:0004519">
    <property type="term" value="F:endonuclease activity"/>
    <property type="evidence" value="ECO:0007669"/>
    <property type="project" value="UniProtKB-KW"/>
</dbReference>
<dbReference type="AlphaFoldDB" id="A0A7X2IMD7"/>
<protein>
    <submittedName>
        <fullName evidence="2">HNH endonuclease</fullName>
    </submittedName>
</protein>
<dbReference type="Proteomes" id="UP000446768">
    <property type="component" value="Unassembled WGS sequence"/>
</dbReference>
<keyword evidence="2" id="KW-0540">Nuclease</keyword>
<comment type="caution">
    <text evidence="2">The sequence shown here is derived from an EMBL/GenBank/DDBJ whole genome shotgun (WGS) entry which is preliminary data.</text>
</comment>
<dbReference type="CDD" id="cd00085">
    <property type="entry name" value="HNHc"/>
    <property type="match status" value="1"/>
</dbReference>
<keyword evidence="3" id="KW-1185">Reference proteome</keyword>
<keyword evidence="2" id="KW-0378">Hydrolase</keyword>
<evidence type="ECO:0000259" key="1">
    <source>
        <dbReference type="SMART" id="SM00507"/>
    </source>
</evidence>
<feature type="domain" description="HNH nuclease" evidence="1">
    <location>
        <begin position="5"/>
        <end position="76"/>
    </location>
</feature>
<evidence type="ECO:0000313" key="3">
    <source>
        <dbReference type="Proteomes" id="UP000446768"/>
    </source>
</evidence>
<accession>A0A7X2IMD7</accession>
<dbReference type="InterPro" id="IPR003615">
    <property type="entry name" value="HNH_nuc"/>
</dbReference>
<name>A0A7X2IMD7_9BURK</name>
<dbReference type="Gene3D" id="1.10.30.50">
    <property type="match status" value="1"/>
</dbReference>
<dbReference type="RefSeq" id="WP_154374180.1">
    <property type="nucleotide sequence ID" value="NZ_WKJJ01000007.1"/>
</dbReference>
<reference evidence="2 3" key="1">
    <citation type="submission" date="2019-11" db="EMBL/GenBank/DDBJ databases">
        <title>Novel species isolated from a subtropical stream in China.</title>
        <authorList>
            <person name="Lu H."/>
        </authorList>
    </citation>
    <scope>NUCLEOTIDE SEQUENCE [LARGE SCALE GENOMIC DNA]</scope>
    <source>
        <strain evidence="2 3">FT92W</strain>
    </source>
</reference>
<evidence type="ECO:0000313" key="2">
    <source>
        <dbReference type="EMBL" id="MRV72520.1"/>
    </source>
</evidence>
<gene>
    <name evidence="2" type="ORF">GJ700_12450</name>
</gene>
<dbReference type="EMBL" id="WKJJ01000007">
    <property type="protein sequence ID" value="MRV72520.1"/>
    <property type="molecule type" value="Genomic_DNA"/>
</dbReference>
<dbReference type="SMART" id="SM00507">
    <property type="entry name" value="HNHc"/>
    <property type="match status" value="1"/>
</dbReference>